<dbReference type="PROSITE" id="PS51063">
    <property type="entry name" value="HTH_CRP_2"/>
    <property type="match status" value="1"/>
</dbReference>
<dbReference type="InterPro" id="IPR018335">
    <property type="entry name" value="Tscrpt_reg_HTH_Crp-type_CS"/>
</dbReference>
<dbReference type="Gene3D" id="1.10.10.10">
    <property type="entry name" value="Winged helix-like DNA-binding domain superfamily/Winged helix DNA-binding domain"/>
    <property type="match status" value="1"/>
</dbReference>
<feature type="domain" description="HTH crp-type" evidence="5">
    <location>
        <begin position="151"/>
        <end position="223"/>
    </location>
</feature>
<dbReference type="PANTHER" id="PTHR24567:SF75">
    <property type="entry name" value="FUMARATE AND NITRATE REDUCTION REGULATORY PROTEIN"/>
    <property type="match status" value="1"/>
</dbReference>
<keyword evidence="7" id="KW-1185">Reference proteome</keyword>
<evidence type="ECO:0000259" key="5">
    <source>
        <dbReference type="PROSITE" id="PS51063"/>
    </source>
</evidence>
<dbReference type="AlphaFoldDB" id="A0A4Y9EL46"/>
<dbReference type="InterPro" id="IPR036390">
    <property type="entry name" value="WH_DNA-bd_sf"/>
</dbReference>
<evidence type="ECO:0000256" key="2">
    <source>
        <dbReference type="ARBA" id="ARBA00023125"/>
    </source>
</evidence>
<proteinExistence type="predicted"/>
<dbReference type="InterPro" id="IPR050397">
    <property type="entry name" value="Env_Response_Regulators"/>
</dbReference>
<dbReference type="InterPro" id="IPR000595">
    <property type="entry name" value="cNMP-bd_dom"/>
</dbReference>
<protein>
    <submittedName>
        <fullName evidence="6">Crp/Fnr family transcriptional regulator</fullName>
    </submittedName>
</protein>
<organism evidence="6 7">
    <name type="scientific">Glacieibacterium arshaanense</name>
    <dbReference type="NCBI Taxonomy" id="2511025"/>
    <lineage>
        <taxon>Bacteria</taxon>
        <taxon>Pseudomonadati</taxon>
        <taxon>Pseudomonadota</taxon>
        <taxon>Alphaproteobacteria</taxon>
        <taxon>Sphingomonadales</taxon>
        <taxon>Sphingosinicellaceae</taxon>
        <taxon>Glacieibacterium</taxon>
    </lineage>
</organism>
<dbReference type="SMART" id="SM00100">
    <property type="entry name" value="cNMP"/>
    <property type="match status" value="1"/>
</dbReference>
<dbReference type="InterPro" id="IPR014710">
    <property type="entry name" value="RmlC-like_jellyroll"/>
</dbReference>
<dbReference type="InterPro" id="IPR018490">
    <property type="entry name" value="cNMP-bd_dom_sf"/>
</dbReference>
<dbReference type="Pfam" id="PF00027">
    <property type="entry name" value="cNMP_binding"/>
    <property type="match status" value="1"/>
</dbReference>
<evidence type="ECO:0000256" key="1">
    <source>
        <dbReference type="ARBA" id="ARBA00023015"/>
    </source>
</evidence>
<dbReference type="GO" id="GO:0003677">
    <property type="term" value="F:DNA binding"/>
    <property type="evidence" value="ECO:0007669"/>
    <property type="project" value="UniProtKB-KW"/>
</dbReference>
<comment type="caution">
    <text evidence="6">The sequence shown here is derived from an EMBL/GenBank/DDBJ whole genome shotgun (WGS) entry which is preliminary data.</text>
</comment>
<evidence type="ECO:0000313" key="6">
    <source>
        <dbReference type="EMBL" id="TFU00409.1"/>
    </source>
</evidence>
<keyword evidence="3" id="KW-0804">Transcription</keyword>
<dbReference type="PROSITE" id="PS00042">
    <property type="entry name" value="HTH_CRP_1"/>
    <property type="match status" value="1"/>
</dbReference>
<name>A0A4Y9EL46_9SPHN</name>
<keyword evidence="1" id="KW-0805">Transcription regulation</keyword>
<dbReference type="GO" id="GO:0005829">
    <property type="term" value="C:cytosol"/>
    <property type="evidence" value="ECO:0007669"/>
    <property type="project" value="TreeGrafter"/>
</dbReference>
<dbReference type="Proteomes" id="UP000297737">
    <property type="component" value="Unassembled WGS sequence"/>
</dbReference>
<dbReference type="OrthoDB" id="667966at2"/>
<evidence type="ECO:0000259" key="4">
    <source>
        <dbReference type="PROSITE" id="PS50042"/>
    </source>
</evidence>
<dbReference type="EMBL" id="SIHO01000004">
    <property type="protein sequence ID" value="TFU00409.1"/>
    <property type="molecule type" value="Genomic_DNA"/>
</dbReference>
<evidence type="ECO:0000256" key="3">
    <source>
        <dbReference type="ARBA" id="ARBA00023163"/>
    </source>
</evidence>
<sequence length="232" mass="25235">MNAPFPTSPCADCAIRNQLLCAALDDNELLKLSQLGHKKRFARGETIIHAGSVSPIFANIVSGVLKLARTTGDGREAIVGLLFPADFVGRLFGVRTDTDVTALTDVELCIYPRQNFEAALTDLAKLERQLLTSTLEALDFTREWMVLLGRKSAEERVASFLLAMAQRLKAAPGAAFDLPLTRAQIADVLGLTIETVSRQMTRLKAAGVIEMASVRSVRIIAAQELRDRAEVA</sequence>
<dbReference type="RefSeq" id="WP_135247176.1">
    <property type="nucleotide sequence ID" value="NZ_SIHO01000004.1"/>
</dbReference>
<dbReference type="PROSITE" id="PS50042">
    <property type="entry name" value="CNMP_BINDING_3"/>
    <property type="match status" value="1"/>
</dbReference>
<dbReference type="SMART" id="SM00419">
    <property type="entry name" value="HTH_CRP"/>
    <property type="match status" value="1"/>
</dbReference>
<dbReference type="GO" id="GO:0003700">
    <property type="term" value="F:DNA-binding transcription factor activity"/>
    <property type="evidence" value="ECO:0007669"/>
    <property type="project" value="InterPro"/>
</dbReference>
<dbReference type="SUPFAM" id="SSF51206">
    <property type="entry name" value="cAMP-binding domain-like"/>
    <property type="match status" value="1"/>
</dbReference>
<dbReference type="CDD" id="cd00092">
    <property type="entry name" value="HTH_CRP"/>
    <property type="match status" value="1"/>
</dbReference>
<evidence type="ECO:0000313" key="7">
    <source>
        <dbReference type="Proteomes" id="UP000297737"/>
    </source>
</evidence>
<dbReference type="InterPro" id="IPR012318">
    <property type="entry name" value="HTH_CRP"/>
</dbReference>
<keyword evidence="2" id="KW-0238">DNA-binding</keyword>
<reference evidence="6 7" key="1">
    <citation type="submission" date="2019-02" db="EMBL/GenBank/DDBJ databases">
        <title>Polymorphobacter sp. isolated from the lake at the Tibet of China.</title>
        <authorList>
            <person name="Li A."/>
        </authorList>
    </citation>
    <scope>NUCLEOTIDE SEQUENCE [LARGE SCALE GENOMIC DNA]</scope>
    <source>
        <strain evidence="6 7">DJ1R-1</strain>
    </source>
</reference>
<dbReference type="InterPro" id="IPR036388">
    <property type="entry name" value="WH-like_DNA-bd_sf"/>
</dbReference>
<accession>A0A4Y9EL46</accession>
<dbReference type="SUPFAM" id="SSF46785">
    <property type="entry name" value="Winged helix' DNA-binding domain"/>
    <property type="match status" value="1"/>
</dbReference>
<dbReference type="Gene3D" id="2.60.120.10">
    <property type="entry name" value="Jelly Rolls"/>
    <property type="match status" value="1"/>
</dbReference>
<dbReference type="PANTHER" id="PTHR24567">
    <property type="entry name" value="CRP FAMILY TRANSCRIPTIONAL REGULATORY PROTEIN"/>
    <property type="match status" value="1"/>
</dbReference>
<dbReference type="CDD" id="cd00038">
    <property type="entry name" value="CAP_ED"/>
    <property type="match status" value="1"/>
</dbReference>
<dbReference type="PRINTS" id="PR00034">
    <property type="entry name" value="HTHCRP"/>
</dbReference>
<dbReference type="Pfam" id="PF13545">
    <property type="entry name" value="HTH_Crp_2"/>
    <property type="match status" value="1"/>
</dbReference>
<feature type="domain" description="Cyclic nucleotide-binding" evidence="4">
    <location>
        <begin position="20"/>
        <end position="137"/>
    </location>
</feature>
<gene>
    <name evidence="6" type="ORF">EUV02_15295</name>
</gene>